<dbReference type="PANTHER" id="PTHR30212">
    <property type="entry name" value="PROTEIN YIIM"/>
    <property type="match status" value="1"/>
</dbReference>
<accession>A0A1V0B9X3</accession>
<dbReference type="Pfam" id="PF03473">
    <property type="entry name" value="MOSC"/>
    <property type="match status" value="1"/>
</dbReference>
<dbReference type="InterPro" id="IPR011037">
    <property type="entry name" value="Pyrv_Knase-like_insert_dom_sf"/>
</dbReference>
<dbReference type="EMBL" id="CP020100">
    <property type="protein sequence ID" value="AQZ96680.1"/>
    <property type="molecule type" value="Genomic_DNA"/>
</dbReference>
<dbReference type="KEGG" id="ppha:BVH74_02005"/>
<dbReference type="GO" id="GO:0030170">
    <property type="term" value="F:pyridoxal phosphate binding"/>
    <property type="evidence" value="ECO:0007669"/>
    <property type="project" value="InterPro"/>
</dbReference>
<dbReference type="PROSITE" id="PS51340">
    <property type="entry name" value="MOSC"/>
    <property type="match status" value="1"/>
</dbReference>
<dbReference type="Proteomes" id="UP000243488">
    <property type="component" value="Chromosome"/>
</dbReference>
<dbReference type="GO" id="GO:0003824">
    <property type="term" value="F:catalytic activity"/>
    <property type="evidence" value="ECO:0007669"/>
    <property type="project" value="InterPro"/>
</dbReference>
<protein>
    <recommendedName>
        <fullName evidence="1">MOSC domain-containing protein</fullName>
    </recommendedName>
</protein>
<sequence>MDLIAINRAQPEWLDIGKRRARTGHFKRPVSAPVPVGPDGLVGDFIADGKHHGGPDQALYLYSQADIDWWSGQLERELMPGFFGENLTLSDWWELPRIGDRLRIGEVLLELTGPRIPCSTLAARAGEPTFAKTFARAARSGAYVRVLEPGILEAGMPCQLEMRGAAEWPGIEETFRYWLGKTRSEAFVRRALASPIALRMRRELDEWLVELEAGTAPLPGI</sequence>
<gene>
    <name evidence="2" type="ORF">BVH74_02005</name>
</gene>
<organism evidence="2 3">
    <name type="scientific">Halopseudomonas phragmitis</name>
    <dbReference type="NCBI Taxonomy" id="1931241"/>
    <lineage>
        <taxon>Bacteria</taxon>
        <taxon>Pseudomonadati</taxon>
        <taxon>Pseudomonadota</taxon>
        <taxon>Gammaproteobacteria</taxon>
        <taxon>Pseudomonadales</taxon>
        <taxon>Pseudomonadaceae</taxon>
        <taxon>Halopseudomonas</taxon>
    </lineage>
</organism>
<dbReference type="InterPro" id="IPR052353">
    <property type="entry name" value="Benzoxazolinone_Detox_Enz"/>
</dbReference>
<evidence type="ECO:0000259" key="1">
    <source>
        <dbReference type="PROSITE" id="PS51340"/>
    </source>
</evidence>
<name>A0A1V0B9X3_9GAMM</name>
<proteinExistence type="predicted"/>
<dbReference type="InterPro" id="IPR005302">
    <property type="entry name" value="MoCF_Sase_C"/>
</dbReference>
<evidence type="ECO:0000313" key="2">
    <source>
        <dbReference type="EMBL" id="AQZ96680.1"/>
    </source>
</evidence>
<dbReference type="AlphaFoldDB" id="A0A1V0B9X3"/>
<feature type="domain" description="MOSC" evidence="1">
    <location>
        <begin position="28"/>
        <end position="161"/>
    </location>
</feature>
<dbReference type="PANTHER" id="PTHR30212:SF2">
    <property type="entry name" value="PROTEIN YIIM"/>
    <property type="match status" value="1"/>
</dbReference>
<dbReference type="Gene3D" id="2.40.33.20">
    <property type="entry name" value="PK beta-barrel domain-like"/>
    <property type="match status" value="1"/>
</dbReference>
<dbReference type="STRING" id="1931241.BVH74_02005"/>
<reference evidence="2 3" key="1">
    <citation type="submission" date="2017-03" db="EMBL/GenBank/DDBJ databases">
        <title>Complete genome sequence of the novel DNRA strain Pseudomonas sp. S-6-2 isolated from Chinese polluted river sediment. Journal of Biotechnology.</title>
        <authorList>
            <person name="Li J."/>
            <person name="Xiang F."/>
            <person name="Wang L."/>
            <person name="Xi L."/>
            <person name="Liu J."/>
        </authorList>
    </citation>
    <scope>NUCLEOTIDE SEQUENCE [LARGE SCALE GENOMIC DNA]</scope>
    <source>
        <strain evidence="2 3">S-6-2</strain>
    </source>
</reference>
<dbReference type="GO" id="GO:0030151">
    <property type="term" value="F:molybdenum ion binding"/>
    <property type="evidence" value="ECO:0007669"/>
    <property type="project" value="InterPro"/>
</dbReference>
<dbReference type="SUPFAM" id="SSF50800">
    <property type="entry name" value="PK beta-barrel domain-like"/>
    <property type="match status" value="1"/>
</dbReference>
<evidence type="ECO:0000313" key="3">
    <source>
        <dbReference type="Proteomes" id="UP000243488"/>
    </source>
</evidence>
<keyword evidence="3" id="KW-1185">Reference proteome</keyword>